<accession>A0A2T1BZH4</accession>
<organism evidence="3 4">
    <name type="scientific">Merismopedia glauca CCAP 1448/3</name>
    <dbReference type="NCBI Taxonomy" id="1296344"/>
    <lineage>
        <taxon>Bacteria</taxon>
        <taxon>Bacillati</taxon>
        <taxon>Cyanobacteriota</taxon>
        <taxon>Cyanophyceae</taxon>
        <taxon>Synechococcales</taxon>
        <taxon>Merismopediaceae</taxon>
        <taxon>Merismopedia</taxon>
    </lineage>
</organism>
<evidence type="ECO:0000313" key="4">
    <source>
        <dbReference type="Proteomes" id="UP000238762"/>
    </source>
</evidence>
<protein>
    <recommendedName>
        <fullName evidence="2">Putative gluconeogenesis factor</fullName>
    </recommendedName>
</protein>
<reference evidence="3 4" key="1">
    <citation type="submission" date="2018-02" db="EMBL/GenBank/DDBJ databases">
        <authorList>
            <person name="Cohen D.B."/>
            <person name="Kent A.D."/>
        </authorList>
    </citation>
    <scope>NUCLEOTIDE SEQUENCE [LARGE SCALE GENOMIC DNA]</scope>
    <source>
        <strain evidence="3 4">CCAP 1448/3</strain>
    </source>
</reference>
<dbReference type="InterPro" id="IPR038136">
    <property type="entry name" value="CofD-like_dom_sf"/>
</dbReference>
<dbReference type="NCBIfam" id="TIGR01826">
    <property type="entry name" value="CofD_related"/>
    <property type="match status" value="1"/>
</dbReference>
<comment type="caution">
    <text evidence="3">The sequence shown here is derived from an EMBL/GenBank/DDBJ whole genome shotgun (WGS) entry which is preliminary data.</text>
</comment>
<comment type="function">
    <text evidence="2">Required for morphogenesis under gluconeogenic growth conditions.</text>
</comment>
<dbReference type="OrthoDB" id="9783842at2"/>
<dbReference type="SUPFAM" id="SSF142338">
    <property type="entry name" value="CofD-like"/>
    <property type="match status" value="1"/>
</dbReference>
<comment type="subcellular location">
    <subcellularLocation>
        <location evidence="2">Cytoplasm</location>
    </subcellularLocation>
</comment>
<name>A0A2T1BZH4_9CYAN</name>
<dbReference type="AlphaFoldDB" id="A0A2T1BZH4"/>
<dbReference type="GO" id="GO:0005737">
    <property type="term" value="C:cytoplasm"/>
    <property type="evidence" value="ECO:0007669"/>
    <property type="project" value="UniProtKB-SubCell"/>
</dbReference>
<keyword evidence="1 2" id="KW-0963">Cytoplasm</keyword>
<dbReference type="Gene3D" id="3.40.50.10680">
    <property type="entry name" value="CofD-like domains"/>
    <property type="match status" value="1"/>
</dbReference>
<keyword evidence="4" id="KW-1185">Reference proteome</keyword>
<dbReference type="InterPro" id="IPR002882">
    <property type="entry name" value="CofD"/>
</dbReference>
<dbReference type="PANTHER" id="PTHR30135:SF3">
    <property type="entry name" value="GLUCONEOGENESIS FACTOR-RELATED"/>
    <property type="match status" value="1"/>
</dbReference>
<reference evidence="3 4" key="2">
    <citation type="submission" date="2018-03" db="EMBL/GenBank/DDBJ databases">
        <title>The ancient ancestry and fast evolution of plastids.</title>
        <authorList>
            <person name="Moore K.R."/>
            <person name="Magnabosco C."/>
            <person name="Momper L."/>
            <person name="Gold D.A."/>
            <person name="Bosak T."/>
            <person name="Fournier G.P."/>
        </authorList>
    </citation>
    <scope>NUCLEOTIDE SEQUENCE [LARGE SCALE GENOMIC DNA]</scope>
    <source>
        <strain evidence="3 4">CCAP 1448/3</strain>
    </source>
</reference>
<dbReference type="RefSeq" id="WP_106290234.1">
    <property type="nucleotide sequence ID" value="NZ_CAWNTC010000145.1"/>
</dbReference>
<gene>
    <name evidence="3" type="ORF">C7B64_18810</name>
</gene>
<evidence type="ECO:0000256" key="1">
    <source>
        <dbReference type="ARBA" id="ARBA00022490"/>
    </source>
</evidence>
<proteinExistence type="inferred from homology"/>
<dbReference type="GO" id="GO:0008360">
    <property type="term" value="P:regulation of cell shape"/>
    <property type="evidence" value="ECO:0007669"/>
    <property type="project" value="UniProtKB-UniRule"/>
</dbReference>
<dbReference type="EMBL" id="PVWJ01000113">
    <property type="protein sequence ID" value="PSB01354.1"/>
    <property type="molecule type" value="Genomic_DNA"/>
</dbReference>
<evidence type="ECO:0000256" key="2">
    <source>
        <dbReference type="HAMAP-Rule" id="MF_00973"/>
    </source>
</evidence>
<dbReference type="GO" id="GO:0043743">
    <property type="term" value="F:LPPG:FO 2-phospho-L-lactate transferase activity"/>
    <property type="evidence" value="ECO:0007669"/>
    <property type="project" value="InterPro"/>
</dbReference>
<sequence length="321" mass="35512">MTQTRPKIVAIGGGTGVSTVLRELKKVSEVTAIVSMMDSGGSSGRLRDEESILPPGDILKCILELLPNDSDSKKWRDLLNYRFGKGQGLKGHTLGNLLLAAAYDWEGGTPFGIESISKLLNIQGRVLPVTLNHVDLIAKLDDGSDVLSETRIDLRTDYDKSIEYVYLSRRAQVYKPVVEAIKMADYIIIGPGSLFTSVLPNFLVEGFPEALAESSAPKIYVVNLVTDPAETKGYKASDFIKKIEEYLPEGTLIDYALVNTEPIADMPRRVYATEHKFPVEVDWEECEKLLGKQAIGGNFVKGKTILRHDSRRLVETILNIK</sequence>
<dbReference type="Pfam" id="PF01933">
    <property type="entry name" value="CofD"/>
    <property type="match status" value="1"/>
</dbReference>
<dbReference type="InterPro" id="IPR010119">
    <property type="entry name" value="Gluconeogen_factor"/>
</dbReference>
<dbReference type="HAMAP" id="MF_00973">
    <property type="entry name" value="Gluconeogen_factor"/>
    <property type="match status" value="1"/>
</dbReference>
<dbReference type="PANTHER" id="PTHR30135">
    <property type="entry name" value="UNCHARACTERIZED PROTEIN YVCK-RELATED"/>
    <property type="match status" value="1"/>
</dbReference>
<dbReference type="CDD" id="cd07187">
    <property type="entry name" value="YvcK_like"/>
    <property type="match status" value="1"/>
</dbReference>
<dbReference type="Proteomes" id="UP000238762">
    <property type="component" value="Unassembled WGS sequence"/>
</dbReference>
<comment type="similarity">
    <text evidence="2">Belongs to the gluconeogenesis factor family.</text>
</comment>
<evidence type="ECO:0000313" key="3">
    <source>
        <dbReference type="EMBL" id="PSB01354.1"/>
    </source>
</evidence>